<dbReference type="InterPro" id="IPR011047">
    <property type="entry name" value="Quinoprotein_ADH-like_sf"/>
</dbReference>
<dbReference type="PANTHER" id="PTHR31778:SF2">
    <property type="entry name" value="BUD SITE SELECTION PROTEIN RAX2"/>
    <property type="match status" value="1"/>
</dbReference>
<sequence>MRLRKSTKRGATTVSAVALLAAASLITASASAADSDEKTLTADTLATWQTDGIVWSLEYANGVMYVGGTFSKVRPPGAKPGQREVARKNFAAFDARTGRLLPCTLPLSGGGNTVRALKASPADEVLYVGGSFTKAGKRRAAGAVALNMGNCSLRDDFRPNISSFVRAIEVTGSAVYLGGDFTRVNGRERERVAAFTPSGSLLPFKAEIDGPVRALLAAPEFGKLLVGGNFNMVNGDLARSLIALRPATGRTVTSYPDWLPSRSSVQALTRDDTNFYVAAEGRGTGIFDGRIAGRLGNGEMVWKDTCLGATQALAVLNGVLYSGSHAHNCRDTPGGFAEGNFRQHFLAQSIRDRHILHWFPDTDGGTGEGNGPRALKTAGQILWAGGEFTEVNGRRQQSLTRFTAGPDRGAPEEPPQLKASTSSAGRVTLSWRSAWDRDNAVLKYRIYRDGRLVASPTGRSAEWNRPTMKYTDTVTPGSRHRYRIAVTDGVNASPASETLVVSAVAAERTKARR</sequence>
<feature type="chain" id="PRO_5007107438" description="Fibronectin type-III domain-containing protein" evidence="2">
    <location>
        <begin position="33"/>
        <end position="513"/>
    </location>
</feature>
<feature type="signal peptide" evidence="2">
    <location>
        <begin position="1"/>
        <end position="32"/>
    </location>
</feature>
<dbReference type="OrthoDB" id="9802683at2"/>
<dbReference type="InterPro" id="IPR003961">
    <property type="entry name" value="FN3_dom"/>
</dbReference>
<protein>
    <recommendedName>
        <fullName evidence="5">Fibronectin type-III domain-containing protein</fullName>
    </recommendedName>
</protein>
<reference evidence="3 4" key="1">
    <citation type="submission" date="2015-10" db="EMBL/GenBank/DDBJ databases">
        <title>Draft genome sequence of Streptomyces caeruleatus NRRL B-24802, type strain for the species Streptomyces caeruleatus.</title>
        <authorList>
            <person name="Ruckert C."/>
            <person name="Winkler A."/>
            <person name="Kalinowski J."/>
            <person name="Kampfer P."/>
            <person name="Glaeser S."/>
        </authorList>
    </citation>
    <scope>NUCLEOTIDE SEQUENCE [LARGE SCALE GENOMIC DNA]</scope>
    <source>
        <strain evidence="3 4">NRRL B-24802</strain>
    </source>
</reference>
<evidence type="ECO:0000313" key="4">
    <source>
        <dbReference type="Proteomes" id="UP000053429"/>
    </source>
</evidence>
<evidence type="ECO:0000256" key="2">
    <source>
        <dbReference type="SAM" id="SignalP"/>
    </source>
</evidence>
<evidence type="ECO:0000256" key="1">
    <source>
        <dbReference type="SAM" id="MobiDB-lite"/>
    </source>
</evidence>
<feature type="region of interest" description="Disordered" evidence="1">
    <location>
        <begin position="402"/>
        <end position="424"/>
    </location>
</feature>
<dbReference type="RefSeq" id="WP_062721731.1">
    <property type="nucleotide sequence ID" value="NZ_KQ948932.1"/>
</dbReference>
<dbReference type="STRING" id="661399.AQJ67_26065"/>
<dbReference type="GO" id="GO:1902929">
    <property type="term" value="C:plasma membrane of growing cell tip"/>
    <property type="evidence" value="ECO:0007669"/>
    <property type="project" value="TreeGrafter"/>
</dbReference>
<dbReference type="AlphaFoldDB" id="A0A101TVA5"/>
<dbReference type="Proteomes" id="UP000053429">
    <property type="component" value="Unassembled WGS sequence"/>
</dbReference>
<proteinExistence type="predicted"/>
<dbReference type="SUPFAM" id="SSF50998">
    <property type="entry name" value="Quinoprotein alcohol dehydrogenase-like"/>
    <property type="match status" value="1"/>
</dbReference>
<name>A0A101TVA5_9ACTN</name>
<keyword evidence="2" id="KW-0732">Signal</keyword>
<dbReference type="EMBL" id="LMWY01000034">
    <property type="protein sequence ID" value="KUN99102.1"/>
    <property type="molecule type" value="Genomic_DNA"/>
</dbReference>
<comment type="caution">
    <text evidence="3">The sequence shown here is derived from an EMBL/GenBank/DDBJ whole genome shotgun (WGS) entry which is preliminary data.</text>
</comment>
<dbReference type="GO" id="GO:0005975">
    <property type="term" value="P:carbohydrate metabolic process"/>
    <property type="evidence" value="ECO:0007669"/>
    <property type="project" value="UniProtKB-ARBA"/>
</dbReference>
<dbReference type="PANTHER" id="PTHR31778">
    <property type="entry name" value="BUD SITE SELECTION PROTEIN RAX2"/>
    <property type="match status" value="1"/>
</dbReference>
<gene>
    <name evidence="3" type="ORF">AQJ67_26065</name>
</gene>
<accession>A0A101TVA5</accession>
<evidence type="ECO:0008006" key="5">
    <source>
        <dbReference type="Google" id="ProtNLM"/>
    </source>
</evidence>
<dbReference type="InterPro" id="IPR013783">
    <property type="entry name" value="Ig-like_fold"/>
</dbReference>
<keyword evidence="4" id="KW-1185">Reference proteome</keyword>
<dbReference type="CDD" id="cd00063">
    <property type="entry name" value="FN3"/>
    <property type="match status" value="1"/>
</dbReference>
<organism evidence="3 4">
    <name type="scientific">Streptomyces caeruleatus</name>
    <dbReference type="NCBI Taxonomy" id="661399"/>
    <lineage>
        <taxon>Bacteria</taxon>
        <taxon>Bacillati</taxon>
        <taxon>Actinomycetota</taxon>
        <taxon>Actinomycetes</taxon>
        <taxon>Kitasatosporales</taxon>
        <taxon>Streptomycetaceae</taxon>
        <taxon>Streptomyces</taxon>
    </lineage>
</organism>
<evidence type="ECO:0000313" key="3">
    <source>
        <dbReference type="EMBL" id="KUN99102.1"/>
    </source>
</evidence>
<dbReference type="Gene3D" id="2.60.40.10">
    <property type="entry name" value="Immunoglobulins"/>
    <property type="match status" value="1"/>
</dbReference>